<organism evidence="1 2">
    <name type="scientific">Rubroshorea leprosula</name>
    <dbReference type="NCBI Taxonomy" id="152421"/>
    <lineage>
        <taxon>Eukaryota</taxon>
        <taxon>Viridiplantae</taxon>
        <taxon>Streptophyta</taxon>
        <taxon>Embryophyta</taxon>
        <taxon>Tracheophyta</taxon>
        <taxon>Spermatophyta</taxon>
        <taxon>Magnoliopsida</taxon>
        <taxon>eudicotyledons</taxon>
        <taxon>Gunneridae</taxon>
        <taxon>Pentapetalae</taxon>
        <taxon>rosids</taxon>
        <taxon>malvids</taxon>
        <taxon>Malvales</taxon>
        <taxon>Dipterocarpaceae</taxon>
        <taxon>Rubroshorea</taxon>
    </lineage>
</organism>
<name>A0AAV5HKB0_9ROSI</name>
<reference evidence="1 2" key="1">
    <citation type="journal article" date="2021" name="Commun. Biol.">
        <title>The genome of Shorea leprosula (Dipterocarpaceae) highlights the ecological relevance of drought in aseasonal tropical rainforests.</title>
        <authorList>
            <person name="Ng K.K.S."/>
            <person name="Kobayashi M.J."/>
            <person name="Fawcett J.A."/>
            <person name="Hatakeyama M."/>
            <person name="Paape T."/>
            <person name="Ng C.H."/>
            <person name="Ang C.C."/>
            <person name="Tnah L.H."/>
            <person name="Lee C.T."/>
            <person name="Nishiyama T."/>
            <person name="Sese J."/>
            <person name="O'Brien M.J."/>
            <person name="Copetti D."/>
            <person name="Mohd Noor M.I."/>
            <person name="Ong R.C."/>
            <person name="Putra M."/>
            <person name="Sireger I.Z."/>
            <person name="Indrioko S."/>
            <person name="Kosugi Y."/>
            <person name="Izuno A."/>
            <person name="Isagi Y."/>
            <person name="Lee S.L."/>
            <person name="Shimizu K.K."/>
        </authorList>
    </citation>
    <scope>NUCLEOTIDE SEQUENCE [LARGE SCALE GENOMIC DNA]</scope>
    <source>
        <strain evidence="1">214</strain>
    </source>
</reference>
<dbReference type="Proteomes" id="UP001054252">
    <property type="component" value="Unassembled WGS sequence"/>
</dbReference>
<keyword evidence="2" id="KW-1185">Reference proteome</keyword>
<proteinExistence type="predicted"/>
<dbReference type="AlphaFoldDB" id="A0AAV5HKB0"/>
<gene>
    <name evidence="1" type="ORF">SLEP1_g551</name>
</gene>
<dbReference type="EMBL" id="BPVZ01000001">
    <property type="protein sequence ID" value="GKU85956.1"/>
    <property type="molecule type" value="Genomic_DNA"/>
</dbReference>
<protein>
    <submittedName>
        <fullName evidence="1">Uncharacterized protein</fullName>
    </submittedName>
</protein>
<accession>A0AAV5HKB0</accession>
<evidence type="ECO:0000313" key="1">
    <source>
        <dbReference type="EMBL" id="GKU85956.1"/>
    </source>
</evidence>
<evidence type="ECO:0000313" key="2">
    <source>
        <dbReference type="Proteomes" id="UP001054252"/>
    </source>
</evidence>
<comment type="caution">
    <text evidence="1">The sequence shown here is derived from an EMBL/GenBank/DDBJ whole genome shotgun (WGS) entry which is preliminary data.</text>
</comment>
<sequence>MGGWIFHYKYPCMQRQWASKSRRKQEKLRESSCERKRKREIVRNPCVD</sequence>